<dbReference type="Proteomes" id="UP000003346">
    <property type="component" value="Unassembled WGS sequence"/>
</dbReference>
<name>A0NKH5_OENOE</name>
<dbReference type="AlphaFoldDB" id="A0NKH5"/>
<protein>
    <submittedName>
        <fullName evidence="1">Uncharacterized protein</fullName>
    </submittedName>
</protein>
<sequence length="155" mass="17811">MMTEILGQTILDQIVDQNFPLASFPAEKYSQAVADTLEGNFDLGKINRSEVKINGGIENDGQKTISLELAPYPLPLRYINEYKKLIHVDQQIEVFSYLIFESNKISRSKLKIVQLPDLKDLDSQIQNFYEIEKNWKAPEEDDKTIEKDAKTSTKK</sequence>
<gene>
    <name evidence="1" type="ORF">OENOO_63062</name>
</gene>
<accession>A0NKH5</accession>
<evidence type="ECO:0000313" key="1">
    <source>
        <dbReference type="EMBL" id="EAV39028.1"/>
    </source>
</evidence>
<proteinExistence type="predicted"/>
<evidence type="ECO:0000313" key="2">
    <source>
        <dbReference type="Proteomes" id="UP000003346"/>
    </source>
</evidence>
<organism evidence="1 2">
    <name type="scientific">Oenococcus oeni ATCC BAA-1163</name>
    <dbReference type="NCBI Taxonomy" id="379360"/>
    <lineage>
        <taxon>Bacteria</taxon>
        <taxon>Bacillati</taxon>
        <taxon>Bacillota</taxon>
        <taxon>Bacilli</taxon>
        <taxon>Lactobacillales</taxon>
        <taxon>Lactobacillaceae</taxon>
        <taxon>Oenococcus</taxon>
    </lineage>
</organism>
<comment type="caution">
    <text evidence="1">The sequence shown here is derived from an EMBL/GenBank/DDBJ whole genome shotgun (WGS) entry which is preliminary data.</text>
</comment>
<reference evidence="1 2" key="1">
    <citation type="submission" date="2006-11" db="EMBL/GenBank/DDBJ databases">
        <authorList>
            <consortium name="Laboratoire de Microbiologie (Universite Bourgogne)"/>
            <consortium name="GENOME Express"/>
            <consortium name="UMR Oenologie Ampelologie (Universite Bordeaux 2)"/>
            <person name="Guzzo J."/>
        </authorList>
    </citation>
    <scope>NUCLEOTIDE SEQUENCE [LARGE SCALE GENOMIC DNA]</scope>
    <source>
        <strain evidence="1 2">ATCC BAA-1163</strain>
    </source>
</reference>
<dbReference type="EMBL" id="AAUV01000058">
    <property type="protein sequence ID" value="EAV39028.1"/>
    <property type="molecule type" value="Genomic_DNA"/>
</dbReference>
<dbReference type="HOGENOM" id="CLU_1625066_0_0_9"/>